<keyword evidence="3" id="KW-1185">Reference proteome</keyword>
<keyword evidence="1" id="KW-0472">Membrane</keyword>
<feature type="transmembrane region" description="Helical" evidence="1">
    <location>
        <begin position="114"/>
        <end position="135"/>
    </location>
</feature>
<comment type="caution">
    <text evidence="2">The sequence shown here is derived from an EMBL/GenBank/DDBJ whole genome shotgun (WGS) entry which is preliminary data.</text>
</comment>
<accession>A0A3N6NTF0</accession>
<dbReference type="OrthoDB" id="572406at2"/>
<evidence type="ECO:0000313" key="2">
    <source>
        <dbReference type="EMBL" id="RQH42221.1"/>
    </source>
</evidence>
<dbReference type="RefSeq" id="WP_124144866.1">
    <property type="nucleotide sequence ID" value="NZ_CAWOKI010000044.1"/>
</dbReference>
<keyword evidence="1" id="KW-1133">Transmembrane helix</keyword>
<reference evidence="2 3" key="1">
    <citation type="journal article" date="2018" name="ACS Chem. Biol.">
        <title>Ketoreductase domain dysfunction expands chemodiversity: malyngamide biosynthesis in the cyanobacterium Okeania hirsuta.</title>
        <authorList>
            <person name="Moss N.A."/>
            <person name="Leao T."/>
            <person name="Rankin M."/>
            <person name="McCullough T.M."/>
            <person name="Qu P."/>
            <person name="Korobeynikov A."/>
            <person name="Smith J.L."/>
            <person name="Gerwick L."/>
            <person name="Gerwick W.H."/>
        </authorList>
    </citation>
    <scope>NUCLEOTIDE SEQUENCE [LARGE SCALE GENOMIC DNA]</scope>
    <source>
        <strain evidence="2 3">PAB10Feb10-1</strain>
    </source>
</reference>
<gene>
    <name evidence="2" type="ORF">D5R40_15055</name>
</gene>
<dbReference type="EMBL" id="RCBY01000077">
    <property type="protein sequence ID" value="RQH42221.1"/>
    <property type="molecule type" value="Genomic_DNA"/>
</dbReference>
<evidence type="ECO:0000313" key="3">
    <source>
        <dbReference type="Proteomes" id="UP000269154"/>
    </source>
</evidence>
<name>A0A3N6NTF0_9CYAN</name>
<protein>
    <submittedName>
        <fullName evidence="2">Uncharacterized protein</fullName>
    </submittedName>
</protein>
<dbReference type="AlphaFoldDB" id="A0A3N6NTF0"/>
<proteinExistence type="predicted"/>
<feature type="transmembrane region" description="Helical" evidence="1">
    <location>
        <begin position="69"/>
        <end position="102"/>
    </location>
</feature>
<dbReference type="Proteomes" id="UP000269154">
    <property type="component" value="Unassembled WGS sequence"/>
</dbReference>
<evidence type="ECO:0000256" key="1">
    <source>
        <dbReference type="SAM" id="Phobius"/>
    </source>
</evidence>
<sequence length="139" mass="15544">MKLIPLLSLILLLITYTILGWRLASTQASQLLYLAIIAAIFLLDIILTVPLPNFKEIITPWFQSDITTFISVIISAFLFVVIIRWVSLSVDALVLISAGILVRLDTQVCGLKNWQSFIILVIISQASLGLGILLYRLKF</sequence>
<feature type="transmembrane region" description="Helical" evidence="1">
    <location>
        <begin position="30"/>
        <end position="49"/>
    </location>
</feature>
<keyword evidence="1" id="KW-0812">Transmembrane</keyword>
<organism evidence="2 3">
    <name type="scientific">Okeania hirsuta</name>
    <dbReference type="NCBI Taxonomy" id="1458930"/>
    <lineage>
        <taxon>Bacteria</taxon>
        <taxon>Bacillati</taxon>
        <taxon>Cyanobacteriota</taxon>
        <taxon>Cyanophyceae</taxon>
        <taxon>Oscillatoriophycideae</taxon>
        <taxon>Oscillatoriales</taxon>
        <taxon>Microcoleaceae</taxon>
        <taxon>Okeania</taxon>
    </lineage>
</organism>